<dbReference type="InterPro" id="IPR026279">
    <property type="entry name" value="RseA"/>
</dbReference>
<proteinExistence type="inferred from homology"/>
<reference evidence="10 11" key="1">
    <citation type="journal article" date="2014" name="Int. J. Syst. Evol. Microbiol.">
        <title>Complete genome sequence of Corynebacterium casei LMG S-19264T (=DSM 44701T), isolated from a smear-ripened cheese.</title>
        <authorList>
            <consortium name="US DOE Joint Genome Institute (JGI-PGF)"/>
            <person name="Walter F."/>
            <person name="Albersmeier A."/>
            <person name="Kalinowski J."/>
            <person name="Ruckert C."/>
        </authorList>
    </citation>
    <scope>NUCLEOTIDE SEQUENCE [LARGE SCALE GENOMIC DNA]</scope>
    <source>
        <strain evidence="10 11">NBRC 112785</strain>
    </source>
</reference>
<dbReference type="InterPro" id="IPR036147">
    <property type="entry name" value="Anti-sigma_E_RseA_N_sf"/>
</dbReference>
<dbReference type="InterPro" id="IPR052383">
    <property type="entry name" value="Anti-sigma-E_RseA-like"/>
</dbReference>
<keyword evidence="7" id="KW-0997">Cell inner membrane</keyword>
<sequence>MTIERNEWISAAVDGENSNKVLSHLDTETPEANKWQSYHLIGDAMRDDLAPRQTFDISASIAAAIDKEPAILAPAAAHSKQEQVAEPKKGKVVQLLRQFGQYAIAASVAVVAVVGIQGQSPSSPDNLAPLPVLQTSPLVGSASPVSLQAPVTNDRELANASIEEQRMKEQRHRLNAYLQDHLLQQRLNNGVIEATSIQEPTTESHD</sequence>
<comment type="function">
    <text evidence="7">An anti-sigma factor for extracytoplasmic function (ECF) sigma factor sigma-E (RpoE). ECF sigma factors are held in an inactive form by an anti-sigma factor until released by regulated intramembrane proteolysis (RIP). RIP occurs when an extracytoplasmic signal triggers a concerted proteolytic cascade to transmit information and elicit cellular responses. The membrane-spanning regulatory substrate protein is first cut periplasmically (site-1 protease, S1P, DegS), then within the membrane itself (site-2 protease, S2P, RseP), while cytoplasmic proteases finish degrading the anti-sigma factor, liberating sigma-E.</text>
</comment>
<gene>
    <name evidence="10" type="primary">rseA</name>
    <name evidence="10" type="ORF">GCM10007894_04860</name>
</gene>
<keyword evidence="4" id="KW-0812">Transmembrane</keyword>
<dbReference type="Gene3D" id="1.10.10.880">
    <property type="entry name" value="Anti sigma-E protein RseA, N-terminal domain"/>
    <property type="match status" value="1"/>
</dbReference>
<dbReference type="Pfam" id="PF03872">
    <property type="entry name" value="RseA_N"/>
    <property type="match status" value="1"/>
</dbReference>
<evidence type="ECO:0000256" key="6">
    <source>
        <dbReference type="ARBA" id="ARBA00023136"/>
    </source>
</evidence>
<dbReference type="PANTHER" id="PTHR38104:SF1">
    <property type="entry name" value="ANTI-SIGMA-E FACTOR RSEA"/>
    <property type="match status" value="1"/>
</dbReference>
<comment type="similarity">
    <text evidence="2 7">Belongs to the RseA family.</text>
</comment>
<dbReference type="PIRSF" id="PIRSF016938">
    <property type="entry name" value="RseA"/>
    <property type="match status" value="1"/>
</dbReference>
<dbReference type="PANTHER" id="PTHR38104">
    <property type="match status" value="1"/>
</dbReference>
<dbReference type="Pfam" id="PF03873">
    <property type="entry name" value="RseA_C"/>
    <property type="match status" value="1"/>
</dbReference>
<dbReference type="RefSeq" id="WP_095498057.1">
    <property type="nucleotide sequence ID" value="NZ_BSPO01000001.1"/>
</dbReference>
<evidence type="ECO:0000256" key="4">
    <source>
        <dbReference type="ARBA" id="ARBA00022692"/>
    </source>
</evidence>
<evidence type="ECO:0000256" key="2">
    <source>
        <dbReference type="ARBA" id="ARBA00005837"/>
    </source>
</evidence>
<evidence type="ECO:0000256" key="1">
    <source>
        <dbReference type="ARBA" id="ARBA00004162"/>
    </source>
</evidence>
<keyword evidence="11" id="KW-1185">Reference proteome</keyword>
<dbReference type="GO" id="GO:0016989">
    <property type="term" value="F:sigma factor antagonist activity"/>
    <property type="evidence" value="ECO:0007669"/>
    <property type="project" value="InterPro"/>
</dbReference>
<dbReference type="SUPFAM" id="SSF89069">
    <property type="entry name" value="N-terminal, cytoplasmic domain of anti-sigmaE factor RseA"/>
    <property type="match status" value="1"/>
</dbReference>
<comment type="subcellular location">
    <subcellularLocation>
        <location evidence="7">Cell inner membrane</location>
    </subcellularLocation>
    <subcellularLocation>
        <location evidence="1">Cell membrane</location>
        <topology evidence="1">Single-pass membrane protein</topology>
    </subcellularLocation>
</comment>
<name>A0AA37TSY1_9GAMM</name>
<keyword evidence="3 7" id="KW-1003">Cell membrane</keyword>
<keyword evidence="6 7" id="KW-0472">Membrane</keyword>
<evidence type="ECO:0000313" key="11">
    <source>
        <dbReference type="Proteomes" id="UP001157439"/>
    </source>
</evidence>
<evidence type="ECO:0000313" key="10">
    <source>
        <dbReference type="EMBL" id="GLS82509.1"/>
    </source>
</evidence>
<dbReference type="EMBL" id="BSPO01000001">
    <property type="protein sequence ID" value="GLS82509.1"/>
    <property type="molecule type" value="Genomic_DNA"/>
</dbReference>
<evidence type="ECO:0000256" key="5">
    <source>
        <dbReference type="ARBA" id="ARBA00022989"/>
    </source>
</evidence>
<dbReference type="Proteomes" id="UP001157439">
    <property type="component" value="Unassembled WGS sequence"/>
</dbReference>
<dbReference type="AlphaFoldDB" id="A0AA37TSY1"/>
<protein>
    <recommendedName>
        <fullName evidence="7">Anti-sigma-E factor RseA</fullName>
    </recommendedName>
    <alternativeName>
        <fullName evidence="7">Regulator of SigE</fullName>
    </alternativeName>
    <alternativeName>
        <fullName evidence="7">Sigma-E anti-sigma factor RseA</fullName>
    </alternativeName>
    <alternativeName>
        <fullName evidence="7">Sigma-E factor negative regulatory protein</fullName>
    </alternativeName>
</protein>
<evidence type="ECO:0000256" key="3">
    <source>
        <dbReference type="ARBA" id="ARBA00022475"/>
    </source>
</evidence>
<keyword evidence="5" id="KW-1133">Transmembrane helix</keyword>
<feature type="domain" description="Anti sigma-E protein RseA C-terminal" evidence="9">
    <location>
        <begin position="129"/>
        <end position="187"/>
    </location>
</feature>
<feature type="domain" description="Anti sigma-E protein RseA N-terminal" evidence="8">
    <location>
        <begin position="6"/>
        <end position="83"/>
    </location>
</feature>
<comment type="caution">
    <text evidence="10">The sequence shown here is derived from an EMBL/GenBank/DDBJ whole genome shotgun (WGS) entry which is preliminary data.</text>
</comment>
<evidence type="ECO:0000259" key="9">
    <source>
        <dbReference type="Pfam" id="PF03873"/>
    </source>
</evidence>
<dbReference type="InterPro" id="IPR005573">
    <property type="entry name" value="Anti-sigma_E_RseA_C"/>
</dbReference>
<dbReference type="CDD" id="cd16328">
    <property type="entry name" value="RseA_N"/>
    <property type="match status" value="1"/>
</dbReference>
<evidence type="ECO:0000256" key="7">
    <source>
        <dbReference type="PIRNR" id="PIRNR016938"/>
    </source>
</evidence>
<dbReference type="InterPro" id="IPR005572">
    <property type="entry name" value="Anti-sigma_E_RseA_N"/>
</dbReference>
<accession>A0AA37TSY1</accession>
<evidence type="ECO:0000259" key="8">
    <source>
        <dbReference type="Pfam" id="PF03872"/>
    </source>
</evidence>
<dbReference type="GO" id="GO:0005886">
    <property type="term" value="C:plasma membrane"/>
    <property type="evidence" value="ECO:0007669"/>
    <property type="project" value="UniProtKB-SubCell"/>
</dbReference>
<organism evidence="10 11">
    <name type="scientific">Paraferrimonas haliotis</name>
    <dbReference type="NCBI Taxonomy" id="2013866"/>
    <lineage>
        <taxon>Bacteria</taxon>
        <taxon>Pseudomonadati</taxon>
        <taxon>Pseudomonadota</taxon>
        <taxon>Gammaproteobacteria</taxon>
        <taxon>Alteromonadales</taxon>
        <taxon>Ferrimonadaceae</taxon>
        <taxon>Paraferrimonas</taxon>
    </lineage>
</organism>
<comment type="subunit">
    <text evidence="7">Interacts 1:1 with ECF RNA polymerase sigma-E (RpoE); this inhibits the interaction of sigma-E with the RNA polymerase catalytic core and leads to a decreased expression of sigma-E-regulated genes. Interacts with RseB.</text>
</comment>